<evidence type="ECO:0000259" key="8">
    <source>
        <dbReference type="Pfam" id="PF18052"/>
    </source>
</evidence>
<dbReference type="InterPro" id="IPR036388">
    <property type="entry name" value="WH-like_DNA-bd_sf"/>
</dbReference>
<dbReference type="SUPFAM" id="SSF52058">
    <property type="entry name" value="L domain-like"/>
    <property type="match status" value="1"/>
</dbReference>
<dbReference type="Proteomes" id="UP001454036">
    <property type="component" value="Unassembled WGS sequence"/>
</dbReference>
<reference evidence="11 12" key="1">
    <citation type="submission" date="2024-01" db="EMBL/GenBank/DDBJ databases">
        <title>The complete chloroplast genome sequence of Lithospermum erythrorhizon: insights into the phylogenetic relationship among Boraginaceae species and the maternal lineages of purple gromwells.</title>
        <authorList>
            <person name="Okada T."/>
            <person name="Watanabe K."/>
        </authorList>
    </citation>
    <scope>NUCLEOTIDE SEQUENCE [LARGE SCALE GENOMIC DNA]</scope>
</reference>
<dbReference type="PANTHER" id="PTHR36766">
    <property type="entry name" value="PLANT BROAD-SPECTRUM MILDEW RESISTANCE PROTEIN RPW8"/>
    <property type="match status" value="1"/>
</dbReference>
<evidence type="ECO:0000256" key="1">
    <source>
        <dbReference type="ARBA" id="ARBA00008894"/>
    </source>
</evidence>
<dbReference type="Pfam" id="PF18052">
    <property type="entry name" value="Rx_N"/>
    <property type="match status" value="1"/>
</dbReference>
<keyword evidence="4" id="KW-0547">Nucleotide-binding</keyword>
<dbReference type="InterPro" id="IPR002182">
    <property type="entry name" value="NB-ARC"/>
</dbReference>
<dbReference type="Pfam" id="PF23559">
    <property type="entry name" value="WHD_DRP"/>
    <property type="match status" value="1"/>
</dbReference>
<dbReference type="SUPFAM" id="SSF52540">
    <property type="entry name" value="P-loop containing nucleoside triphosphate hydrolases"/>
    <property type="match status" value="1"/>
</dbReference>
<dbReference type="PANTHER" id="PTHR36766:SF45">
    <property type="entry name" value="NB-ARC DOMAIN-CONTAINING PROTEIN"/>
    <property type="match status" value="1"/>
</dbReference>
<evidence type="ECO:0000313" key="11">
    <source>
        <dbReference type="EMBL" id="GAA0158965.1"/>
    </source>
</evidence>
<dbReference type="Gene3D" id="1.20.5.4130">
    <property type="match status" value="1"/>
</dbReference>
<dbReference type="InterPro" id="IPR032675">
    <property type="entry name" value="LRR_dom_sf"/>
</dbReference>
<feature type="domain" description="NB-ARC" evidence="7">
    <location>
        <begin position="204"/>
        <end position="361"/>
    </location>
</feature>
<dbReference type="InterPro" id="IPR027417">
    <property type="entry name" value="P-loop_NTPase"/>
</dbReference>
<evidence type="ECO:0000313" key="12">
    <source>
        <dbReference type="Proteomes" id="UP001454036"/>
    </source>
</evidence>
<keyword evidence="5" id="KW-0611">Plant defense</keyword>
<comment type="similarity">
    <text evidence="1">Belongs to the disease resistance NB-LRR family.</text>
</comment>
<evidence type="ECO:0000256" key="5">
    <source>
        <dbReference type="ARBA" id="ARBA00022821"/>
    </source>
</evidence>
<dbReference type="InterPro" id="IPR058922">
    <property type="entry name" value="WHD_DRP"/>
</dbReference>
<evidence type="ECO:0000259" key="10">
    <source>
        <dbReference type="Pfam" id="PF23598"/>
    </source>
</evidence>
<keyword evidence="12" id="KW-1185">Reference proteome</keyword>
<evidence type="ECO:0000256" key="2">
    <source>
        <dbReference type="ARBA" id="ARBA00022614"/>
    </source>
</evidence>
<keyword evidence="2" id="KW-0433">Leucine-rich repeat</keyword>
<dbReference type="PRINTS" id="PR00364">
    <property type="entry name" value="DISEASERSIST"/>
</dbReference>
<dbReference type="GO" id="GO:0051707">
    <property type="term" value="P:response to other organism"/>
    <property type="evidence" value="ECO:0007669"/>
    <property type="project" value="UniProtKB-ARBA"/>
</dbReference>
<feature type="domain" description="Disease resistance R13L4/SHOC-2-like LRR" evidence="10">
    <location>
        <begin position="587"/>
        <end position="859"/>
    </location>
</feature>
<name>A0AAV3Q4V3_LITER</name>
<proteinExistence type="inferred from homology"/>
<protein>
    <submittedName>
        <fullName evidence="11">Antimicrobial response protein</fullName>
    </submittedName>
</protein>
<evidence type="ECO:0000259" key="9">
    <source>
        <dbReference type="Pfam" id="PF23559"/>
    </source>
</evidence>
<dbReference type="InterPro" id="IPR055414">
    <property type="entry name" value="LRR_R13L4/SHOC2-like"/>
</dbReference>
<dbReference type="Gene3D" id="3.80.10.10">
    <property type="entry name" value="Ribonuclease Inhibitor"/>
    <property type="match status" value="2"/>
</dbReference>
<keyword evidence="3" id="KW-0677">Repeat</keyword>
<dbReference type="Gene3D" id="3.40.50.300">
    <property type="entry name" value="P-loop containing nucleotide triphosphate hydrolases"/>
    <property type="match status" value="1"/>
</dbReference>
<dbReference type="GO" id="GO:0043531">
    <property type="term" value="F:ADP binding"/>
    <property type="evidence" value="ECO:0007669"/>
    <property type="project" value="InterPro"/>
</dbReference>
<dbReference type="GO" id="GO:0005524">
    <property type="term" value="F:ATP binding"/>
    <property type="evidence" value="ECO:0007669"/>
    <property type="project" value="UniProtKB-KW"/>
</dbReference>
<evidence type="ECO:0000256" key="6">
    <source>
        <dbReference type="ARBA" id="ARBA00022840"/>
    </source>
</evidence>
<feature type="domain" description="Disease resistance protein winged helix" evidence="9">
    <location>
        <begin position="445"/>
        <end position="518"/>
    </location>
</feature>
<evidence type="ECO:0000256" key="3">
    <source>
        <dbReference type="ARBA" id="ARBA00022737"/>
    </source>
</evidence>
<accession>A0AAV3Q4V3</accession>
<dbReference type="EMBL" id="BAABME010003484">
    <property type="protein sequence ID" value="GAA0158965.1"/>
    <property type="molecule type" value="Genomic_DNA"/>
</dbReference>
<dbReference type="FunFam" id="1.10.10.10:FF:000322">
    <property type="entry name" value="Probable disease resistance protein At1g63360"/>
    <property type="match status" value="1"/>
</dbReference>
<dbReference type="GO" id="GO:0006952">
    <property type="term" value="P:defense response"/>
    <property type="evidence" value="ECO:0007669"/>
    <property type="project" value="UniProtKB-KW"/>
</dbReference>
<organism evidence="11 12">
    <name type="scientific">Lithospermum erythrorhizon</name>
    <name type="common">Purple gromwell</name>
    <name type="synonym">Lithospermum officinale var. erythrorhizon</name>
    <dbReference type="NCBI Taxonomy" id="34254"/>
    <lineage>
        <taxon>Eukaryota</taxon>
        <taxon>Viridiplantae</taxon>
        <taxon>Streptophyta</taxon>
        <taxon>Embryophyta</taxon>
        <taxon>Tracheophyta</taxon>
        <taxon>Spermatophyta</taxon>
        <taxon>Magnoliopsida</taxon>
        <taxon>eudicotyledons</taxon>
        <taxon>Gunneridae</taxon>
        <taxon>Pentapetalae</taxon>
        <taxon>asterids</taxon>
        <taxon>lamiids</taxon>
        <taxon>Boraginales</taxon>
        <taxon>Boraginaceae</taxon>
        <taxon>Boraginoideae</taxon>
        <taxon>Lithospermeae</taxon>
        <taxon>Lithospermum</taxon>
    </lineage>
</organism>
<dbReference type="InterPro" id="IPR041118">
    <property type="entry name" value="Rx_N"/>
</dbReference>
<keyword evidence="6" id="KW-0067">ATP-binding</keyword>
<dbReference type="Gene3D" id="1.10.8.430">
    <property type="entry name" value="Helical domain of apoptotic protease-activating factors"/>
    <property type="match status" value="1"/>
</dbReference>
<dbReference type="Pfam" id="PF23598">
    <property type="entry name" value="LRR_14"/>
    <property type="match status" value="1"/>
</dbReference>
<evidence type="ECO:0000259" key="7">
    <source>
        <dbReference type="Pfam" id="PF00931"/>
    </source>
</evidence>
<dbReference type="FunFam" id="1.10.8.430:FF:000003">
    <property type="entry name" value="Probable disease resistance protein At5g66910"/>
    <property type="match status" value="1"/>
</dbReference>
<dbReference type="Gene3D" id="1.10.10.10">
    <property type="entry name" value="Winged helix-like DNA-binding domain superfamily/Winged helix DNA-binding domain"/>
    <property type="match status" value="1"/>
</dbReference>
<dbReference type="AlphaFoldDB" id="A0AAV3Q4V3"/>
<feature type="domain" description="Disease resistance N-terminal" evidence="8">
    <location>
        <begin position="12"/>
        <end position="98"/>
    </location>
</feature>
<dbReference type="InterPro" id="IPR042197">
    <property type="entry name" value="Apaf_helical"/>
</dbReference>
<gene>
    <name evidence="11" type="ORF">LIER_15861</name>
</gene>
<dbReference type="Pfam" id="PF00931">
    <property type="entry name" value="NB-ARC"/>
    <property type="match status" value="1"/>
</dbReference>
<comment type="caution">
    <text evidence="11">The sequence shown here is derived from an EMBL/GenBank/DDBJ whole genome shotgun (WGS) entry which is preliminary data.</text>
</comment>
<evidence type="ECO:0000256" key="4">
    <source>
        <dbReference type="ARBA" id="ARBA00022741"/>
    </source>
</evidence>
<sequence>MAGAIVTAIWDKLAECMVSVAAGRIGLPRGLAGEEIRNLSSKLEEIRIVLDDAEKKQFKDCRVKPWLEKLDELSFDMDDLLDEWNTMILKQQIDEGGKKSDGDTPVSKKAKVLTIISAPLSFIDGWGARVNIGSRVEQLNERLDSILNEMSKFNFIKSLVASDLPKLKRDSTASFVDASEIYGRVFDKDVVKTKLLWPQDAELEGNSIQIVAVVGSGGIGKTTLAQLVYNDCEVKGHFRKRAWVCVSDPFDNVKVGKAIIQCLEGMSPYLDELDPLLQKIKELVHGKRFLLVMDDVWTEDFSKWEPFIRSLRHADPGSRLLLTTRSERVARVAGSAYIHNLGILTESDSWLLFSKIAFHDQNVTHDEILKSIGQRILKKCKGLPLAIKTIGSLMRLKDTTQEWQEVADSKIWELEVAELELFPHLYLSYNDLPAAMKRCFTFCTIFPKDTEIEVDELVRLWMAEGCLGSINDADDSEQRGEEYFINMSMRSLFQHFKKDELGDRIISCKMHDIVHDFAQYLTKGKCLVIEEAGREIKVGKAIGSDKIRHLTMLEKEGVSRHISLCIKGKPRGFIAMGPVLRELSTDLLNSLRRVRELTLANCDLVEVPMEIGNLIHLRYLDLRNNNLLKRLPPTIYNLCNLQTLDISGCDKCLQLPPAGIEKLIGLRNLICNSHVKYPEGLTKMTTLKSLGHISIGRDYNEWECLENLNYLRGKLVVTIFGSYVKTIKNAKLGLKMHLQNLSIMLSYGGFSSNEAYAMDTLEPPPCLRQLFIYGYNGPTLPAWITSLKYLKRLTIEACDRLTSLSSLGNMWSLEILIVNRVDGLEFVGNAFLGSGVTSASVPSRTNRFPKLKELIFIDCSNWEEWEDISQKEEENYNLFILAHLQILKIIACPRLKGLPHRLLRKASSLKCITLGFNLHHDMYSPSEVLSRPHDEHWWN</sequence>